<feature type="region of interest" description="Disordered" evidence="1">
    <location>
        <begin position="1"/>
        <end position="36"/>
    </location>
</feature>
<dbReference type="EMBL" id="GEDC01025800">
    <property type="protein sequence ID" value="JAS11498.1"/>
    <property type="molecule type" value="Transcribed_RNA"/>
</dbReference>
<organism evidence="2">
    <name type="scientific">Clastoptera arizonana</name>
    <name type="common">Arizona spittle bug</name>
    <dbReference type="NCBI Taxonomy" id="38151"/>
    <lineage>
        <taxon>Eukaryota</taxon>
        <taxon>Metazoa</taxon>
        <taxon>Ecdysozoa</taxon>
        <taxon>Arthropoda</taxon>
        <taxon>Hexapoda</taxon>
        <taxon>Insecta</taxon>
        <taxon>Pterygota</taxon>
        <taxon>Neoptera</taxon>
        <taxon>Paraneoptera</taxon>
        <taxon>Hemiptera</taxon>
        <taxon>Auchenorrhyncha</taxon>
        <taxon>Cercopoidea</taxon>
        <taxon>Clastopteridae</taxon>
        <taxon>Clastoptera</taxon>
    </lineage>
</organism>
<accession>A0A1B6CDK9</accession>
<feature type="non-terminal residue" evidence="2">
    <location>
        <position position="1"/>
    </location>
</feature>
<sequence>FAQSLQNGQFKKPSTIQNHIIKVSPDQENPSYSLQTSFSIGFPPSENRKPDTSNLQKVQGIGQVLPADEDTYIESHFNIPPPNFNKHVQTHQIHGSNKRLPPIEGLRPPIQFQNYPRPHWESFPKPEFYNRPKDVILPPNYPGLNRINSDSVKLGQNLPNILPQFRPNAKIGQGDFHTYLSPPVERLKEPLDTLQPPPLPKPQYLRINRNDEESEINEDKVFNEKLLTSFLQKPEHEIGSKVTTLQMMQQNPLKKTATKPEHQNSLKNLSFEKDKPVFIVYPSSISLNKPPTEGVIIGTRGSQKPLPPTNLGKFDVFSLDENNKNFPIPDRVDTPILKTKHVSKPVIKPEFPYMIIKPDKSNIPEERILSGNSEIKEYTAFSPTVSSSKEEIKDYHSEINIIPYLQDYVPFGMKEPSSFEPTENIEKETTSIKHLENKPISVTLDTNIATTTFPTAEKSTLSKYTNKGSEFTVSAVMHTHL</sequence>
<protein>
    <submittedName>
        <fullName evidence="2">Uncharacterized protein</fullName>
    </submittedName>
</protein>
<feature type="compositionally biased region" description="Polar residues" evidence="1">
    <location>
        <begin position="1"/>
        <end position="18"/>
    </location>
</feature>
<name>A0A1B6CDK9_9HEMI</name>
<proteinExistence type="predicted"/>
<feature type="compositionally biased region" description="Polar residues" evidence="1">
    <location>
        <begin position="26"/>
        <end position="36"/>
    </location>
</feature>
<evidence type="ECO:0000313" key="2">
    <source>
        <dbReference type="EMBL" id="JAS11498.1"/>
    </source>
</evidence>
<dbReference type="AlphaFoldDB" id="A0A1B6CDK9"/>
<gene>
    <name evidence="2" type="ORF">g.1700</name>
</gene>
<reference evidence="2" key="1">
    <citation type="submission" date="2015-12" db="EMBL/GenBank/DDBJ databases">
        <title>De novo transcriptome assembly of four potential Pierce s Disease insect vectors from Arizona vineyards.</title>
        <authorList>
            <person name="Tassone E.E."/>
        </authorList>
    </citation>
    <scope>NUCLEOTIDE SEQUENCE</scope>
</reference>
<evidence type="ECO:0000256" key="1">
    <source>
        <dbReference type="SAM" id="MobiDB-lite"/>
    </source>
</evidence>